<keyword evidence="1" id="KW-0472">Membrane</keyword>
<keyword evidence="1" id="KW-0812">Transmembrane</keyword>
<keyword evidence="1" id="KW-1133">Transmembrane helix</keyword>
<dbReference type="OrthoDB" id="9805479at2"/>
<feature type="transmembrane region" description="Helical" evidence="1">
    <location>
        <begin position="161"/>
        <end position="181"/>
    </location>
</feature>
<keyword evidence="4" id="KW-1185">Reference proteome</keyword>
<reference evidence="3 4" key="1">
    <citation type="submission" date="2018-12" db="EMBL/GenBank/DDBJ databases">
        <authorList>
            <consortium name="Pathogen Informatics"/>
        </authorList>
    </citation>
    <scope>NUCLEOTIDE SEQUENCE [LARGE SCALE GENOMIC DNA]</scope>
    <source>
        <strain evidence="3 4">NCTC12967</strain>
    </source>
</reference>
<feature type="transmembrane region" description="Helical" evidence="1">
    <location>
        <begin position="48"/>
        <end position="71"/>
    </location>
</feature>
<dbReference type="Pfam" id="PF02592">
    <property type="entry name" value="Vut_1"/>
    <property type="match status" value="1"/>
</dbReference>
<dbReference type="GO" id="GO:0022857">
    <property type="term" value="F:transmembrane transporter activity"/>
    <property type="evidence" value="ECO:0007669"/>
    <property type="project" value="UniProtKB-UniRule"/>
</dbReference>
<proteinExistence type="inferred from homology"/>
<reference evidence="2" key="2">
    <citation type="submission" date="2021-03" db="EMBL/GenBank/DDBJ databases">
        <title>Human Oral Microbial Genomes.</title>
        <authorList>
            <person name="Johnston C.D."/>
            <person name="Chen T."/>
            <person name="Dewhirst F.E."/>
        </authorList>
    </citation>
    <scope>NUCLEOTIDE SEQUENCE</scope>
    <source>
        <strain evidence="2">F0714</strain>
    </source>
</reference>
<dbReference type="GO" id="GO:0005886">
    <property type="term" value="C:plasma membrane"/>
    <property type="evidence" value="ECO:0007669"/>
    <property type="project" value="UniProtKB-SubCell"/>
</dbReference>
<evidence type="ECO:0000256" key="1">
    <source>
        <dbReference type="HAMAP-Rule" id="MF_02088"/>
    </source>
</evidence>
<comment type="subcellular location">
    <subcellularLocation>
        <location evidence="1">Cell membrane</location>
        <topology evidence="1">Multi-pass membrane protein</topology>
    </subcellularLocation>
</comment>
<dbReference type="Proteomes" id="UP000677180">
    <property type="component" value="Chromosome"/>
</dbReference>
<dbReference type="NCBIfam" id="TIGR00697">
    <property type="entry name" value="queuosine precursor transporter"/>
    <property type="match status" value="1"/>
</dbReference>
<feature type="transmembrane region" description="Helical" evidence="1">
    <location>
        <begin position="116"/>
        <end position="140"/>
    </location>
</feature>
<keyword evidence="1" id="KW-1003">Cell membrane</keyword>
<accession>A0A3N4CVQ7</accession>
<keyword evidence="1" id="KW-0813">Transport</keyword>
<dbReference type="EMBL" id="LR134406">
    <property type="protein sequence ID" value="VEH70388.1"/>
    <property type="molecule type" value="Genomic_DNA"/>
</dbReference>
<dbReference type="RefSeq" id="WP_014846744.1">
    <property type="nucleotide sequence ID" value="NZ_CP040007.1"/>
</dbReference>
<dbReference type="HAMAP" id="MF_02088">
    <property type="entry name" value="Q_prec_transport"/>
    <property type="match status" value="1"/>
</dbReference>
<evidence type="ECO:0000313" key="3">
    <source>
        <dbReference type="EMBL" id="VEH70388.1"/>
    </source>
</evidence>
<protein>
    <recommendedName>
        <fullName evidence="1">Probable queuosine precursor transporter</fullName>
        <shortName evidence="1">Q precursor transporter</shortName>
    </recommendedName>
</protein>
<feature type="transmembrane region" description="Helical" evidence="1">
    <location>
        <begin position="193"/>
        <end position="213"/>
    </location>
</feature>
<feature type="transmembrane region" description="Helical" evidence="1">
    <location>
        <begin position="83"/>
        <end position="104"/>
    </location>
</feature>
<name>A0A3N4CVQ7_9ACTN</name>
<comment type="function">
    <text evidence="1">Involved in the import of queuosine (Q) precursors, required for Q precursor salvage.</text>
</comment>
<dbReference type="InterPro" id="IPR003744">
    <property type="entry name" value="YhhQ"/>
</dbReference>
<dbReference type="OMA" id="FFPISYI"/>
<sequence length="229" mass="24552">MTQLDTFSRARGNYDLVVTLFVALLLISNVAATKLIAFGPEWSPFGLPVLPIITDGGALLFPLTYVLGDVLAEVFGMRGARRAILLGFGISLLASLTFLAVGAAPAAPGYENQEAFVAVLGFVPRIVVASLAGYLVGQFLNAWVLVKLKQWREGKGMWKRLLGSTVVGEAADTTIFCLIAFGGQIDGGTMLNYIVVGYLFKVGVEAVLLPVTYRVISLVRSREPEPTKV</sequence>
<dbReference type="GeneID" id="64407148"/>
<dbReference type="EMBL" id="CP072385">
    <property type="protein sequence ID" value="QUC12449.1"/>
    <property type="molecule type" value="Genomic_DNA"/>
</dbReference>
<gene>
    <name evidence="3" type="primary">yhhQ</name>
    <name evidence="2" type="ORF">J5A53_07235</name>
    <name evidence="3" type="ORF">NCTC12967_01683</name>
</gene>
<comment type="similarity">
    <text evidence="1">Belongs to the vitamin uptake transporter (VUT/ECF) (TC 2.A.88) family. Q precursor transporter subfamily.</text>
</comment>
<organism evidence="3 4">
    <name type="scientific">Arachnia propionica</name>
    <dbReference type="NCBI Taxonomy" id="1750"/>
    <lineage>
        <taxon>Bacteria</taxon>
        <taxon>Bacillati</taxon>
        <taxon>Actinomycetota</taxon>
        <taxon>Actinomycetes</taxon>
        <taxon>Propionibacteriales</taxon>
        <taxon>Propionibacteriaceae</taxon>
        <taxon>Arachnia</taxon>
    </lineage>
</organism>
<evidence type="ECO:0000313" key="2">
    <source>
        <dbReference type="EMBL" id="QUC12449.1"/>
    </source>
</evidence>
<dbReference type="PANTHER" id="PTHR34300">
    <property type="entry name" value="QUEUOSINE PRECURSOR TRANSPORTER-RELATED"/>
    <property type="match status" value="1"/>
</dbReference>
<dbReference type="Proteomes" id="UP000273044">
    <property type="component" value="Chromosome"/>
</dbReference>
<evidence type="ECO:0000313" key="4">
    <source>
        <dbReference type="Proteomes" id="UP000273044"/>
    </source>
</evidence>
<dbReference type="AlphaFoldDB" id="A0A3N4CVQ7"/>
<dbReference type="PANTHER" id="PTHR34300:SF2">
    <property type="entry name" value="QUEUOSINE PRECURSOR TRANSPORTER-RELATED"/>
    <property type="match status" value="1"/>
</dbReference>